<dbReference type="RefSeq" id="WP_034675104.1">
    <property type="nucleotide sequence ID" value="NZ_FPAP01000001.1"/>
</dbReference>
<dbReference type="Proteomes" id="UP000028713">
    <property type="component" value="Unassembled WGS sequence"/>
</dbReference>
<dbReference type="AlphaFoldDB" id="A0A085Z877"/>
<feature type="signal peptide" evidence="1">
    <location>
        <begin position="1"/>
        <end position="22"/>
    </location>
</feature>
<keyword evidence="1" id="KW-0732">Signal</keyword>
<reference evidence="2 3" key="1">
    <citation type="submission" date="2014-07" db="EMBL/GenBank/DDBJ databases">
        <title>Genome of Chryseobacterium formosense LMG 24722.</title>
        <authorList>
            <person name="Pipes S.E."/>
            <person name="Stropko S.J."/>
            <person name="Newman J.D."/>
        </authorList>
    </citation>
    <scope>NUCLEOTIDE SEQUENCE [LARGE SCALE GENOMIC DNA]</scope>
    <source>
        <strain evidence="2 3">LMG 24722</strain>
    </source>
</reference>
<dbReference type="Pfam" id="PF06912">
    <property type="entry name" value="DUF1275"/>
    <property type="match status" value="1"/>
</dbReference>
<sequence length="76" mass="8460">MQRDLVFYTSILMAFSAGFVDASTFTTADGLFSAHVTGEFCRVCLQTGKSPYTQRFYQSAEFSGIYSGGFANWQDE</sequence>
<dbReference type="InterPro" id="IPR010699">
    <property type="entry name" value="DUF1275"/>
</dbReference>
<feature type="chain" id="PRO_5001800628" evidence="1">
    <location>
        <begin position="23"/>
        <end position="76"/>
    </location>
</feature>
<dbReference type="EMBL" id="JPRP01000001">
    <property type="protein sequence ID" value="KFF00641.1"/>
    <property type="molecule type" value="Genomic_DNA"/>
</dbReference>
<gene>
    <name evidence="2" type="ORF">IX39_08415</name>
</gene>
<accession>A0A085Z877</accession>
<name>A0A085Z877_9FLAO</name>
<evidence type="ECO:0000313" key="3">
    <source>
        <dbReference type="Proteomes" id="UP000028713"/>
    </source>
</evidence>
<evidence type="ECO:0000313" key="2">
    <source>
        <dbReference type="EMBL" id="KFF00641.1"/>
    </source>
</evidence>
<proteinExistence type="predicted"/>
<evidence type="ECO:0000256" key="1">
    <source>
        <dbReference type="SAM" id="SignalP"/>
    </source>
</evidence>
<organism evidence="2 3">
    <name type="scientific">Chryseobacterium formosense</name>
    <dbReference type="NCBI Taxonomy" id="236814"/>
    <lineage>
        <taxon>Bacteria</taxon>
        <taxon>Pseudomonadati</taxon>
        <taxon>Bacteroidota</taxon>
        <taxon>Flavobacteriia</taxon>
        <taxon>Flavobacteriales</taxon>
        <taxon>Weeksellaceae</taxon>
        <taxon>Chryseobacterium group</taxon>
        <taxon>Chryseobacterium</taxon>
    </lineage>
</organism>
<protein>
    <submittedName>
        <fullName evidence="2">Uncharacterized protein</fullName>
    </submittedName>
</protein>
<keyword evidence="3" id="KW-1185">Reference proteome</keyword>
<comment type="caution">
    <text evidence="2">The sequence shown here is derived from an EMBL/GenBank/DDBJ whole genome shotgun (WGS) entry which is preliminary data.</text>
</comment>